<dbReference type="SUPFAM" id="SSF48452">
    <property type="entry name" value="TPR-like"/>
    <property type="match status" value="1"/>
</dbReference>
<sequence length="516" mass="59707">MHLNEQYMLYKIAYQLVESEKYEILHIDTNINEIWLELYQNKKSKVIRLIHKGFDWQNHLRKDIAIVFQKAKNMKKLLRGKEIEIYNIYVSSYPPVDDWEALKRPMQLKEKNPVKMNVYYLDEENYKSELTRLIDTLDVNKITQDDSYFSDEELEVERKRYKEKLVLTVEEKRKEIHNVFSFGKPFFTFAIIILNIIMFILLEINGGSMVIDTLIDYGAKYNPAIIENNEWWRIISSMFLHIGFLHLLMNMLAVYYLGTAVEKIYGKWRFIFIYSLAGIGGGLASFAFSANVSAGASGAIFGLFGALLFFGIIHKRIFFQTMGLNILVVLGINIAFGFTLEQIDMAAHIGGLVAGFIASAIIHLPNKKKIVMQFVAMLVYVVMVAGLIYFGTYNNLNNQTYYLMEIESLIEEEQFETVVEVATEALETGGDREGLLLFQRSYAYIELDMIERAIDDLENSITYEAIPESYHNLSLLYFNQGNIEAARENIRKAYRMDSTNESFKELYEEIIGEPGP</sequence>
<feature type="transmembrane region" description="Helical" evidence="8">
    <location>
        <begin position="238"/>
        <end position="258"/>
    </location>
</feature>
<dbReference type="RefSeq" id="WP_121128402.1">
    <property type="nucleotide sequence ID" value="NZ_JBHUFK010000023.1"/>
</dbReference>
<keyword evidence="3 8" id="KW-0812">Transmembrane</keyword>
<dbReference type="InterPro" id="IPR035952">
    <property type="entry name" value="Rhomboid-like_sf"/>
</dbReference>
<evidence type="ECO:0000256" key="7">
    <source>
        <dbReference type="PROSITE-ProRule" id="PRU00339"/>
    </source>
</evidence>
<evidence type="ECO:0000256" key="6">
    <source>
        <dbReference type="ARBA" id="ARBA00023136"/>
    </source>
</evidence>
<organism evidence="10 11">
    <name type="scientific">Oceanobacillus bengalensis</name>
    <dbReference type="NCBI Taxonomy" id="1435466"/>
    <lineage>
        <taxon>Bacteria</taxon>
        <taxon>Bacillati</taxon>
        <taxon>Bacillota</taxon>
        <taxon>Bacilli</taxon>
        <taxon>Bacillales</taxon>
        <taxon>Bacillaceae</taxon>
        <taxon>Oceanobacillus</taxon>
    </lineage>
</organism>
<dbReference type="Proteomes" id="UP000281813">
    <property type="component" value="Unassembled WGS sequence"/>
</dbReference>
<keyword evidence="5 8" id="KW-1133">Transmembrane helix</keyword>
<comment type="similarity">
    <text evidence="2">Belongs to the peptidase S54 family.</text>
</comment>
<reference evidence="10 11" key="1">
    <citation type="journal article" date="2015" name="Antonie Van Leeuwenhoek">
        <title>Oceanobacillus bengalensis sp. nov., a bacterium isolated from seawater of the Bay of Bengal.</title>
        <authorList>
            <person name="Yongchang O."/>
            <person name="Xiang W."/>
            <person name="Wang G."/>
        </authorList>
    </citation>
    <scope>NUCLEOTIDE SEQUENCE [LARGE SCALE GENOMIC DNA]</scope>
    <source>
        <strain evidence="10 11">MCCC 1K00260</strain>
    </source>
</reference>
<dbReference type="Pfam" id="PF01694">
    <property type="entry name" value="Rhomboid"/>
    <property type="match status" value="1"/>
</dbReference>
<feature type="transmembrane region" description="Helical" evidence="8">
    <location>
        <begin position="294"/>
        <end position="313"/>
    </location>
</feature>
<dbReference type="EMBL" id="RBZO01000003">
    <property type="protein sequence ID" value="RKQ17818.1"/>
    <property type="molecule type" value="Genomic_DNA"/>
</dbReference>
<name>A0A494Z5K8_9BACI</name>
<keyword evidence="10" id="KW-0645">Protease</keyword>
<accession>A0A494Z5K8</accession>
<feature type="transmembrane region" description="Helical" evidence="8">
    <location>
        <begin position="182"/>
        <end position="202"/>
    </location>
</feature>
<evidence type="ECO:0000256" key="3">
    <source>
        <dbReference type="ARBA" id="ARBA00022692"/>
    </source>
</evidence>
<dbReference type="Gene3D" id="1.20.1540.10">
    <property type="entry name" value="Rhomboid-like"/>
    <property type="match status" value="1"/>
</dbReference>
<keyword evidence="6 8" id="KW-0472">Membrane</keyword>
<evidence type="ECO:0000256" key="2">
    <source>
        <dbReference type="ARBA" id="ARBA00009045"/>
    </source>
</evidence>
<feature type="transmembrane region" description="Helical" evidence="8">
    <location>
        <begin position="270"/>
        <end position="288"/>
    </location>
</feature>
<dbReference type="SUPFAM" id="SSF144091">
    <property type="entry name" value="Rhomboid-like"/>
    <property type="match status" value="1"/>
</dbReference>
<proteinExistence type="inferred from homology"/>
<feature type="transmembrane region" description="Helical" evidence="8">
    <location>
        <begin position="322"/>
        <end position="340"/>
    </location>
</feature>
<evidence type="ECO:0000256" key="5">
    <source>
        <dbReference type="ARBA" id="ARBA00022989"/>
    </source>
</evidence>
<feature type="repeat" description="TPR" evidence="7">
    <location>
        <begin position="467"/>
        <end position="500"/>
    </location>
</feature>
<evidence type="ECO:0000313" key="11">
    <source>
        <dbReference type="Proteomes" id="UP000281813"/>
    </source>
</evidence>
<dbReference type="Gene3D" id="1.25.40.10">
    <property type="entry name" value="Tetratricopeptide repeat domain"/>
    <property type="match status" value="1"/>
</dbReference>
<feature type="domain" description="Peptidase S54 rhomboid" evidence="9">
    <location>
        <begin position="229"/>
        <end position="363"/>
    </location>
</feature>
<dbReference type="AlphaFoldDB" id="A0A494Z5K8"/>
<dbReference type="Pfam" id="PF13181">
    <property type="entry name" value="TPR_8"/>
    <property type="match status" value="1"/>
</dbReference>
<evidence type="ECO:0000313" key="10">
    <source>
        <dbReference type="EMBL" id="RKQ17818.1"/>
    </source>
</evidence>
<comment type="caution">
    <text evidence="10">The sequence shown here is derived from an EMBL/GenBank/DDBJ whole genome shotgun (WGS) entry which is preliminary data.</text>
</comment>
<evidence type="ECO:0000256" key="8">
    <source>
        <dbReference type="SAM" id="Phobius"/>
    </source>
</evidence>
<feature type="transmembrane region" description="Helical" evidence="8">
    <location>
        <begin position="346"/>
        <end position="364"/>
    </location>
</feature>
<dbReference type="GO" id="GO:0006508">
    <property type="term" value="P:proteolysis"/>
    <property type="evidence" value="ECO:0007669"/>
    <property type="project" value="UniProtKB-KW"/>
</dbReference>
<evidence type="ECO:0000259" key="9">
    <source>
        <dbReference type="Pfam" id="PF01694"/>
    </source>
</evidence>
<evidence type="ECO:0000256" key="1">
    <source>
        <dbReference type="ARBA" id="ARBA00004141"/>
    </source>
</evidence>
<dbReference type="GO" id="GO:0016020">
    <property type="term" value="C:membrane"/>
    <property type="evidence" value="ECO:0007669"/>
    <property type="project" value="UniProtKB-SubCell"/>
</dbReference>
<feature type="transmembrane region" description="Helical" evidence="8">
    <location>
        <begin position="371"/>
        <end position="390"/>
    </location>
</feature>
<dbReference type="InterPro" id="IPR019734">
    <property type="entry name" value="TPR_rpt"/>
</dbReference>
<dbReference type="OrthoDB" id="9813074at2"/>
<dbReference type="PANTHER" id="PTHR43731:SF14">
    <property type="entry name" value="PRESENILIN-ASSOCIATED RHOMBOID-LIKE PROTEIN, MITOCHONDRIAL"/>
    <property type="match status" value="1"/>
</dbReference>
<dbReference type="PANTHER" id="PTHR43731">
    <property type="entry name" value="RHOMBOID PROTEASE"/>
    <property type="match status" value="1"/>
</dbReference>
<dbReference type="PROSITE" id="PS50005">
    <property type="entry name" value="TPR"/>
    <property type="match status" value="1"/>
</dbReference>
<dbReference type="InterPro" id="IPR050925">
    <property type="entry name" value="Rhomboid_protease_S54"/>
</dbReference>
<dbReference type="InterPro" id="IPR022764">
    <property type="entry name" value="Peptidase_S54_rhomboid_dom"/>
</dbReference>
<dbReference type="InterPro" id="IPR011990">
    <property type="entry name" value="TPR-like_helical_dom_sf"/>
</dbReference>
<comment type="subcellular location">
    <subcellularLocation>
        <location evidence="1">Membrane</location>
        <topology evidence="1">Multi-pass membrane protein</topology>
    </subcellularLocation>
</comment>
<keyword evidence="7" id="KW-0802">TPR repeat</keyword>
<keyword evidence="11" id="KW-1185">Reference proteome</keyword>
<dbReference type="GO" id="GO:0004252">
    <property type="term" value="F:serine-type endopeptidase activity"/>
    <property type="evidence" value="ECO:0007669"/>
    <property type="project" value="InterPro"/>
</dbReference>
<gene>
    <name evidence="10" type="ORF">D8M05_02710</name>
</gene>
<evidence type="ECO:0000256" key="4">
    <source>
        <dbReference type="ARBA" id="ARBA00022801"/>
    </source>
</evidence>
<protein>
    <submittedName>
        <fullName evidence="10">Rhomboid family intramembrane serine protease</fullName>
    </submittedName>
</protein>
<keyword evidence="4" id="KW-0378">Hydrolase</keyword>